<keyword evidence="3" id="KW-0547">Nucleotide-binding</keyword>
<gene>
    <name evidence="8" type="ORF">JYK14_12145</name>
</gene>
<keyword evidence="4" id="KW-0418">Kinase</keyword>
<evidence type="ECO:0000256" key="2">
    <source>
        <dbReference type="ARBA" id="ARBA00022679"/>
    </source>
</evidence>
<dbReference type="PROSITE" id="PS00583">
    <property type="entry name" value="PFKB_KINASES_1"/>
    <property type="match status" value="1"/>
</dbReference>
<accession>A0ABT1D6K2</accession>
<dbReference type="PIRSF" id="PIRSF000535">
    <property type="entry name" value="1PFK/6PFK/LacC"/>
    <property type="match status" value="1"/>
</dbReference>
<evidence type="ECO:0000256" key="3">
    <source>
        <dbReference type="ARBA" id="ARBA00022741"/>
    </source>
</evidence>
<dbReference type="RefSeq" id="WP_252953535.1">
    <property type="nucleotide sequence ID" value="NZ_JAFIRR010000071.1"/>
</dbReference>
<organism evidence="8 9">
    <name type="scientific">Siccirubricoccus soli</name>
    <dbReference type="NCBI Taxonomy" id="2899147"/>
    <lineage>
        <taxon>Bacteria</taxon>
        <taxon>Pseudomonadati</taxon>
        <taxon>Pseudomonadota</taxon>
        <taxon>Alphaproteobacteria</taxon>
        <taxon>Acetobacterales</taxon>
        <taxon>Roseomonadaceae</taxon>
        <taxon>Siccirubricoccus</taxon>
    </lineage>
</organism>
<dbReference type="SUPFAM" id="SSF53613">
    <property type="entry name" value="Ribokinase-like"/>
    <property type="match status" value="1"/>
</dbReference>
<reference evidence="8 9" key="1">
    <citation type="submission" date="2021-12" db="EMBL/GenBank/DDBJ databases">
        <title>Siccirubricoccus leaddurans sp. nov., a high concentration Zn2+ tolerance bacterium.</title>
        <authorList>
            <person name="Cao Y."/>
        </authorList>
    </citation>
    <scope>NUCLEOTIDE SEQUENCE [LARGE SCALE GENOMIC DNA]</scope>
    <source>
        <strain evidence="8 9">KC 17139</strain>
    </source>
</reference>
<dbReference type="Proteomes" id="UP001523392">
    <property type="component" value="Unassembled WGS sequence"/>
</dbReference>
<dbReference type="CDD" id="cd01164">
    <property type="entry name" value="FruK_PfkB_like"/>
    <property type="match status" value="1"/>
</dbReference>
<dbReference type="InterPro" id="IPR011611">
    <property type="entry name" value="PfkB_dom"/>
</dbReference>
<feature type="domain" description="Carbohydrate kinase PfkB" evidence="7">
    <location>
        <begin position="12"/>
        <end position="296"/>
    </location>
</feature>
<evidence type="ECO:0000256" key="6">
    <source>
        <dbReference type="PIRNR" id="PIRNR000535"/>
    </source>
</evidence>
<dbReference type="PANTHER" id="PTHR46566">
    <property type="entry name" value="1-PHOSPHOFRUCTOKINASE-RELATED"/>
    <property type="match status" value="1"/>
</dbReference>
<dbReference type="Pfam" id="PF00294">
    <property type="entry name" value="PfkB"/>
    <property type="match status" value="1"/>
</dbReference>
<dbReference type="EMBL" id="JAFIRR010000071">
    <property type="protein sequence ID" value="MCO6416905.1"/>
    <property type="molecule type" value="Genomic_DNA"/>
</dbReference>
<sequence length="311" mass="32678">MILSRRILTLTMNPSLDIAADAEAVVAVRKVRTRNERLDPGGGGINVSRVVRILGGETLALIVSGGLPGAVVEDLLQRDGLPYRKVAIAGWTRMAQTVNDLSTGKEFRFVPEGPVLGEAEWQAMLDLLAEEAGDWVIGSGSLPRGVPDDFYVRCAAIARRQGRKLVLDTSGAALKAAMGKGVFLVKPSRGEFETLVGRPLGTPRALNEAALQVVRSGQVGMVAVSLGHQGAVLATEEGVTRLPALDVPVKGAVGAGDSFLAGMVVALARGDSPKEAFAWGMATGAAAVMQEGTARPRKEDVEALRRRLGEV</sequence>
<evidence type="ECO:0000313" key="9">
    <source>
        <dbReference type="Proteomes" id="UP001523392"/>
    </source>
</evidence>
<keyword evidence="5" id="KW-0067">ATP-binding</keyword>
<keyword evidence="2 6" id="KW-0808">Transferase</keyword>
<evidence type="ECO:0000256" key="1">
    <source>
        <dbReference type="ARBA" id="ARBA00010688"/>
    </source>
</evidence>
<comment type="similarity">
    <text evidence="1 6">Belongs to the carbohydrate kinase PfkB family.</text>
</comment>
<protein>
    <recommendedName>
        <fullName evidence="6">Phosphofructokinase</fullName>
    </recommendedName>
</protein>
<dbReference type="InterPro" id="IPR002173">
    <property type="entry name" value="Carboh/pur_kinase_PfkB_CS"/>
</dbReference>
<proteinExistence type="inferred from homology"/>
<dbReference type="InterPro" id="IPR017583">
    <property type="entry name" value="Tagatose/fructose_Pkinase"/>
</dbReference>
<evidence type="ECO:0000256" key="4">
    <source>
        <dbReference type="ARBA" id="ARBA00022777"/>
    </source>
</evidence>
<name>A0ABT1D6K2_9PROT</name>
<dbReference type="NCBIfam" id="TIGR03168">
    <property type="entry name" value="1-PFK"/>
    <property type="match status" value="1"/>
</dbReference>
<keyword evidence="9" id="KW-1185">Reference proteome</keyword>
<dbReference type="PANTHER" id="PTHR46566:SF2">
    <property type="entry name" value="ATP-DEPENDENT 6-PHOSPHOFRUCTOKINASE ISOZYME 2"/>
    <property type="match status" value="1"/>
</dbReference>
<dbReference type="InterPro" id="IPR029056">
    <property type="entry name" value="Ribokinase-like"/>
</dbReference>
<evidence type="ECO:0000259" key="7">
    <source>
        <dbReference type="Pfam" id="PF00294"/>
    </source>
</evidence>
<evidence type="ECO:0000256" key="5">
    <source>
        <dbReference type="ARBA" id="ARBA00022840"/>
    </source>
</evidence>
<evidence type="ECO:0000313" key="8">
    <source>
        <dbReference type="EMBL" id="MCO6416905.1"/>
    </source>
</evidence>
<dbReference type="Gene3D" id="3.40.1190.20">
    <property type="match status" value="1"/>
</dbReference>
<comment type="caution">
    <text evidence="8">The sequence shown here is derived from an EMBL/GenBank/DDBJ whole genome shotgun (WGS) entry which is preliminary data.</text>
</comment>